<feature type="region of interest" description="Disordered" evidence="1">
    <location>
        <begin position="1"/>
        <end position="51"/>
    </location>
</feature>
<dbReference type="AlphaFoldDB" id="A0A2P8CGS9"/>
<proteinExistence type="predicted"/>
<dbReference type="Proteomes" id="UP000240542">
    <property type="component" value="Unassembled WGS sequence"/>
</dbReference>
<dbReference type="EMBL" id="PYGA01000039">
    <property type="protein sequence ID" value="PSK84183.1"/>
    <property type="molecule type" value="Genomic_DNA"/>
</dbReference>
<feature type="compositionally biased region" description="Basic and acidic residues" evidence="1">
    <location>
        <begin position="19"/>
        <end position="28"/>
    </location>
</feature>
<dbReference type="PANTHER" id="PTHR11102:SF160">
    <property type="entry name" value="ERAD-ASSOCIATED E3 UBIQUITIN-PROTEIN LIGASE COMPONENT HRD3"/>
    <property type="match status" value="1"/>
</dbReference>
<comment type="caution">
    <text evidence="2">The sequence shown here is derived from an EMBL/GenBank/DDBJ whole genome shotgun (WGS) entry which is preliminary data.</text>
</comment>
<dbReference type="OrthoDB" id="4532668at2"/>
<dbReference type="Gene3D" id="1.25.40.10">
    <property type="entry name" value="Tetratricopeptide repeat domain"/>
    <property type="match status" value="2"/>
</dbReference>
<dbReference type="InterPro" id="IPR011990">
    <property type="entry name" value="TPR-like_helical_dom_sf"/>
</dbReference>
<sequence>MEQWPEQSRDGGRNPARNRTHDTPHDSAGETTHNPARSPARRPTRNTARDVSGTAVMAGSVGDIHLAAPGDAARLLRSLADLPLTGEFAPFAAGVHRARHSGGSGALPPYVARDRDDELRGRVAAAAADGGLVLVVGPSTAGKTRAALEAVRGALPRHRVLSPDPGSDLHRLPELVDTDTTRWMLWLDNMEGHLRPGGLGPELVSWLVRARVPIVATMRTKVYRRLRSELRGSDGPDGQGAGRRDERMIGMRVLNAADPVHLERTWSAAELRRLRSVAAAEADGRLAEAYAHHGDFGPTEYLAAGPELLDEWRGARRPTADDGNPRGHALVAAATDLARTGLSSPVPRTLLDEVHAGYLADAVLLRPEGLAEAWAWATGQRLGVTSLLVPCDLEQSTWRAFDYLVDADHTTEVPEHVWRRALDHATGEERWLIGRTARDAGLPEIAEAAWLPLAEQGESRAMNSLGVLLEERGDYEGAAEWFGRTDVAESGDALYRIARSFRGRAAAPRTVPANAVMDRVSTEYWMRRAAEAGHVQAMFELAALVGRASMLTIFDGPERQAEAWAAAEAAAEHWYRAAASAGHTGAMVALAGLLMRRDPGGGLDGAAEWFRAAADGGDAQGMYGLARVCRERGETADAEQWLRDAARSGHVHAGYDLVRMYERRGDRAESARWLGRAVRSERRGVADTLAAYLHRGGS</sequence>
<dbReference type="InterPro" id="IPR050767">
    <property type="entry name" value="Sel1_AlgK"/>
</dbReference>
<evidence type="ECO:0008006" key="4">
    <source>
        <dbReference type="Google" id="ProtNLM"/>
    </source>
</evidence>
<keyword evidence="3" id="KW-1185">Reference proteome</keyword>
<gene>
    <name evidence="2" type="ORF">CLV63_1392</name>
</gene>
<dbReference type="SUPFAM" id="SSF81901">
    <property type="entry name" value="HCP-like"/>
    <property type="match status" value="2"/>
</dbReference>
<evidence type="ECO:0000313" key="2">
    <source>
        <dbReference type="EMBL" id="PSK84183.1"/>
    </source>
</evidence>
<evidence type="ECO:0000313" key="3">
    <source>
        <dbReference type="Proteomes" id="UP000240542"/>
    </source>
</evidence>
<accession>A0A2P8CGS9</accession>
<name>A0A2P8CGS9_9ACTN</name>
<dbReference type="PANTHER" id="PTHR11102">
    <property type="entry name" value="SEL-1-LIKE PROTEIN"/>
    <property type="match status" value="1"/>
</dbReference>
<protein>
    <recommendedName>
        <fullName evidence="4">TPR repeat protein</fullName>
    </recommendedName>
</protein>
<reference evidence="2 3" key="1">
    <citation type="submission" date="2018-03" db="EMBL/GenBank/DDBJ databases">
        <title>Genomic Encyclopedia of Archaeal and Bacterial Type Strains, Phase II (KMG-II): from individual species to whole genera.</title>
        <authorList>
            <person name="Goeker M."/>
        </authorList>
    </citation>
    <scope>NUCLEOTIDE SEQUENCE [LARGE SCALE GENOMIC DNA]</scope>
    <source>
        <strain evidence="2 3">DSM 45312</strain>
    </source>
</reference>
<evidence type="ECO:0000256" key="1">
    <source>
        <dbReference type="SAM" id="MobiDB-lite"/>
    </source>
</evidence>
<organism evidence="2 3">
    <name type="scientific">Murinocardiopsis flavida</name>
    <dbReference type="NCBI Taxonomy" id="645275"/>
    <lineage>
        <taxon>Bacteria</taxon>
        <taxon>Bacillati</taxon>
        <taxon>Actinomycetota</taxon>
        <taxon>Actinomycetes</taxon>
        <taxon>Streptosporangiales</taxon>
        <taxon>Nocardiopsidaceae</taxon>
        <taxon>Murinocardiopsis</taxon>
    </lineage>
</organism>
<dbReference type="RefSeq" id="WP_106586915.1">
    <property type="nucleotide sequence ID" value="NZ_PYGA01000039.1"/>
</dbReference>